<comment type="catalytic activity">
    <reaction evidence="13">
        <text>D-glyceraldehyde + ATP = D-glyceraldehyde 3-phosphate + ADP + H(+)</text>
        <dbReference type="Rhea" id="RHEA:13941"/>
        <dbReference type="ChEBI" id="CHEBI:15378"/>
        <dbReference type="ChEBI" id="CHEBI:17378"/>
        <dbReference type="ChEBI" id="CHEBI:30616"/>
        <dbReference type="ChEBI" id="CHEBI:59776"/>
        <dbReference type="ChEBI" id="CHEBI:456216"/>
        <dbReference type="EC" id="2.7.1.28"/>
    </reaction>
</comment>
<evidence type="ECO:0000256" key="4">
    <source>
        <dbReference type="ARBA" id="ARBA00018932"/>
    </source>
</evidence>
<dbReference type="InterPro" id="IPR004007">
    <property type="entry name" value="DhaL_dom"/>
</dbReference>
<evidence type="ECO:0000256" key="14">
    <source>
        <dbReference type="ARBA" id="ARBA00048526"/>
    </source>
</evidence>
<dbReference type="VEuPathDB" id="VectorBase:PHUM463170"/>
<reference evidence="18" key="1">
    <citation type="submission" date="2007-04" db="EMBL/GenBank/DDBJ databases">
        <title>Annotation of Pediculus humanus corporis strain USDA.</title>
        <authorList>
            <person name="Kirkness E."/>
            <person name="Hannick L."/>
            <person name="Hass B."/>
            <person name="Bruggner R."/>
            <person name="Lawson D."/>
            <person name="Bidwell S."/>
            <person name="Joardar V."/>
            <person name="Caler E."/>
            <person name="Walenz B."/>
            <person name="Inman J."/>
            <person name="Schobel S."/>
            <person name="Galinsky K."/>
            <person name="Amedeo P."/>
            <person name="Strausberg R."/>
        </authorList>
    </citation>
    <scope>NUCLEOTIDE SEQUENCE</scope>
    <source>
        <strain evidence="18">USDA</strain>
    </source>
</reference>
<gene>
    <name evidence="19" type="primary">8238474</name>
    <name evidence="18" type="ORF">Phum_PHUM463170</name>
</gene>
<dbReference type="GO" id="GO:0050354">
    <property type="term" value="F:triokinase activity"/>
    <property type="evidence" value="ECO:0007669"/>
    <property type="project" value="UniProtKB-EC"/>
</dbReference>
<dbReference type="Pfam" id="PF02733">
    <property type="entry name" value="Dak1"/>
    <property type="match status" value="1"/>
</dbReference>
<dbReference type="PROSITE" id="PS51481">
    <property type="entry name" value="DHAK"/>
    <property type="match status" value="1"/>
</dbReference>
<evidence type="ECO:0000256" key="12">
    <source>
        <dbReference type="ARBA" id="ARBA00046681"/>
    </source>
</evidence>
<reference evidence="18" key="2">
    <citation type="submission" date="2007-04" db="EMBL/GenBank/DDBJ databases">
        <title>The genome of the human body louse.</title>
        <authorList>
            <consortium name="The Human Body Louse Genome Consortium"/>
            <person name="Kirkness E."/>
            <person name="Walenz B."/>
            <person name="Hass B."/>
            <person name="Bruggner R."/>
            <person name="Strausberg R."/>
        </authorList>
    </citation>
    <scope>NUCLEOTIDE SEQUENCE</scope>
    <source>
        <strain evidence="18">USDA</strain>
    </source>
</reference>
<evidence type="ECO:0000256" key="9">
    <source>
        <dbReference type="ARBA" id="ARBA00023285"/>
    </source>
</evidence>
<evidence type="ECO:0000313" key="18">
    <source>
        <dbReference type="EMBL" id="EEB17369.1"/>
    </source>
</evidence>
<comment type="subunit">
    <text evidence="12">Homodimer. Interacts with IFIH1 (via the CARD domains), the interaction is inhibited by viral infection.</text>
</comment>
<keyword evidence="9" id="KW-0170">Cobalt</keyword>
<feature type="domain" description="DhaK" evidence="17">
    <location>
        <begin position="19"/>
        <end position="347"/>
    </location>
</feature>
<evidence type="ECO:0000259" key="17">
    <source>
        <dbReference type="PROSITE" id="PS51481"/>
    </source>
</evidence>
<evidence type="ECO:0000256" key="13">
    <source>
        <dbReference type="ARBA" id="ARBA00047974"/>
    </source>
</evidence>
<comment type="function">
    <text evidence="11">Catalyzes both the phosphorylation of dihydroxyacetone and of glyceraldehyde, and the splitting of ribonucleoside diphosphate-X compounds among which FAD is the best substrate. Represses IFIH1-mediated cellular antiviral response.</text>
</comment>
<evidence type="ECO:0000256" key="10">
    <source>
        <dbReference type="ARBA" id="ARBA00032426"/>
    </source>
</evidence>
<organism>
    <name type="scientific">Pediculus humanus subsp. corporis</name>
    <name type="common">Body louse</name>
    <dbReference type="NCBI Taxonomy" id="121224"/>
    <lineage>
        <taxon>Eukaryota</taxon>
        <taxon>Metazoa</taxon>
        <taxon>Ecdysozoa</taxon>
        <taxon>Arthropoda</taxon>
        <taxon>Hexapoda</taxon>
        <taxon>Insecta</taxon>
        <taxon>Pterygota</taxon>
        <taxon>Neoptera</taxon>
        <taxon>Paraneoptera</taxon>
        <taxon>Psocodea</taxon>
        <taxon>Troctomorpha</taxon>
        <taxon>Phthiraptera</taxon>
        <taxon>Anoplura</taxon>
        <taxon>Pediculidae</taxon>
        <taxon>Pediculus</taxon>
    </lineage>
</organism>
<keyword evidence="5" id="KW-0808">Transferase</keyword>
<evidence type="ECO:0000256" key="7">
    <source>
        <dbReference type="ARBA" id="ARBA00022777"/>
    </source>
</evidence>
<dbReference type="HOGENOM" id="CLU_017054_6_2_1"/>
<evidence type="ECO:0000256" key="11">
    <source>
        <dbReference type="ARBA" id="ARBA00045490"/>
    </source>
</evidence>
<keyword evidence="7" id="KW-0418">Kinase</keyword>
<evidence type="ECO:0000256" key="3">
    <source>
        <dbReference type="ARBA" id="ARBA00012578"/>
    </source>
</evidence>
<dbReference type="OrthoDB" id="5599713at2759"/>
<dbReference type="GO" id="GO:0034012">
    <property type="term" value="F:FAD-AMP lyase (cyclizing) activity"/>
    <property type="evidence" value="ECO:0007669"/>
    <property type="project" value="UniProtKB-EC"/>
</dbReference>
<keyword evidence="20" id="KW-1185">Reference proteome</keyword>
<dbReference type="FunFam" id="3.40.50.10440:FF:000001">
    <property type="entry name" value="Dihydroxyacetone kinase, DhaK subunit"/>
    <property type="match status" value="1"/>
</dbReference>
<dbReference type="eggNOG" id="KOG2426">
    <property type="taxonomic scope" value="Eukaryota"/>
</dbReference>
<dbReference type="SMART" id="SM01120">
    <property type="entry name" value="Dak2"/>
    <property type="match status" value="1"/>
</dbReference>
<keyword evidence="8" id="KW-0067">ATP-binding</keyword>
<dbReference type="GO" id="GO:0004371">
    <property type="term" value="F:glycerone kinase activity"/>
    <property type="evidence" value="ECO:0007669"/>
    <property type="project" value="UniProtKB-EC"/>
</dbReference>
<protein>
    <recommendedName>
        <fullName evidence="4">Triokinase/FMN cyclase</fullName>
        <ecNumber evidence="2">2.7.1.28</ecNumber>
        <ecNumber evidence="1">2.7.1.29</ecNumber>
        <ecNumber evidence="3">4.6.1.15</ecNumber>
    </recommendedName>
    <alternativeName>
        <fullName evidence="10">Bifunctional ATP-dependent dihydroxyacetone kinase/FAD-AMP lyase (cyclizing)</fullName>
    </alternativeName>
</protein>
<dbReference type="Gene3D" id="3.30.1180.20">
    <property type="entry name" value="Dihydroxyacetone kinase, domain 2"/>
    <property type="match status" value="1"/>
</dbReference>
<dbReference type="OMA" id="TNTHWES"/>
<dbReference type="EMBL" id="AAZO01005639">
    <property type="status" value="NOT_ANNOTATED_CDS"/>
    <property type="molecule type" value="Genomic_DNA"/>
</dbReference>
<dbReference type="InParanoid" id="E0VVG3"/>
<dbReference type="KEGG" id="phu:Phum_PHUM463170"/>
<dbReference type="EC" id="2.7.1.28" evidence="2"/>
<dbReference type="InterPro" id="IPR050861">
    <property type="entry name" value="Dihydroxyacetone_Kinase"/>
</dbReference>
<accession>E0VVG3</accession>
<dbReference type="SUPFAM" id="SSF101473">
    <property type="entry name" value="DhaL-like"/>
    <property type="match status" value="1"/>
</dbReference>
<dbReference type="Gene3D" id="3.40.50.10440">
    <property type="entry name" value="Dihydroxyacetone kinase, domain 1"/>
    <property type="match status" value="1"/>
</dbReference>
<feature type="domain" description="DhaL" evidence="16">
    <location>
        <begin position="398"/>
        <end position="599"/>
    </location>
</feature>
<evidence type="ECO:0000256" key="5">
    <source>
        <dbReference type="ARBA" id="ARBA00022679"/>
    </source>
</evidence>
<evidence type="ECO:0000259" key="16">
    <source>
        <dbReference type="PROSITE" id="PS51480"/>
    </source>
</evidence>
<dbReference type="EMBL" id="DS235811">
    <property type="protein sequence ID" value="EEB17369.1"/>
    <property type="molecule type" value="Genomic_DNA"/>
</dbReference>
<comment type="catalytic activity">
    <reaction evidence="15">
        <text>dihydroxyacetone + ATP = dihydroxyacetone phosphate + ADP + H(+)</text>
        <dbReference type="Rhea" id="RHEA:15773"/>
        <dbReference type="ChEBI" id="CHEBI:15378"/>
        <dbReference type="ChEBI" id="CHEBI:16016"/>
        <dbReference type="ChEBI" id="CHEBI:30616"/>
        <dbReference type="ChEBI" id="CHEBI:57642"/>
        <dbReference type="ChEBI" id="CHEBI:456216"/>
        <dbReference type="EC" id="2.7.1.29"/>
    </reaction>
</comment>
<evidence type="ECO:0000313" key="20">
    <source>
        <dbReference type="Proteomes" id="UP000009046"/>
    </source>
</evidence>
<dbReference type="Gene3D" id="1.25.40.340">
    <property type="match status" value="1"/>
</dbReference>
<dbReference type="GO" id="GO:0005524">
    <property type="term" value="F:ATP binding"/>
    <property type="evidence" value="ECO:0007669"/>
    <property type="project" value="UniProtKB-KW"/>
</dbReference>
<dbReference type="GO" id="GO:0005829">
    <property type="term" value="C:cytosol"/>
    <property type="evidence" value="ECO:0007669"/>
    <property type="project" value="TreeGrafter"/>
</dbReference>
<evidence type="ECO:0000313" key="19">
    <source>
        <dbReference type="EnsemblMetazoa" id="PHUM463170-PA"/>
    </source>
</evidence>
<dbReference type="GeneID" id="8238474"/>
<dbReference type="PROSITE" id="PS51480">
    <property type="entry name" value="DHAL"/>
    <property type="match status" value="1"/>
</dbReference>
<dbReference type="AlphaFoldDB" id="E0VVG3"/>
<dbReference type="STRING" id="121224.E0VVG3"/>
<dbReference type="Proteomes" id="UP000009046">
    <property type="component" value="Unassembled WGS sequence"/>
</dbReference>
<dbReference type="PANTHER" id="PTHR28629:SF4">
    <property type="entry name" value="TRIOKINASE_FMN CYCLASE"/>
    <property type="match status" value="1"/>
</dbReference>
<dbReference type="EC" id="2.7.1.29" evidence="1"/>
<dbReference type="SUPFAM" id="SSF82549">
    <property type="entry name" value="DAK1/DegV-like"/>
    <property type="match status" value="1"/>
</dbReference>
<dbReference type="GO" id="GO:0019563">
    <property type="term" value="P:glycerol catabolic process"/>
    <property type="evidence" value="ECO:0007669"/>
    <property type="project" value="TreeGrafter"/>
</dbReference>
<dbReference type="PANTHER" id="PTHR28629">
    <property type="entry name" value="TRIOKINASE/FMN CYCLASE"/>
    <property type="match status" value="1"/>
</dbReference>
<dbReference type="CTD" id="8238474"/>
<dbReference type="InterPro" id="IPR004006">
    <property type="entry name" value="DhaK_dom"/>
</dbReference>
<evidence type="ECO:0000256" key="6">
    <source>
        <dbReference type="ARBA" id="ARBA00022741"/>
    </source>
</evidence>
<evidence type="ECO:0000256" key="2">
    <source>
        <dbReference type="ARBA" id="ARBA00012110"/>
    </source>
</evidence>
<dbReference type="InterPro" id="IPR036117">
    <property type="entry name" value="DhaL_dom_sf"/>
</dbReference>
<keyword evidence="6" id="KW-0547">Nucleotide-binding</keyword>
<dbReference type="RefSeq" id="XP_002430107.1">
    <property type="nucleotide sequence ID" value="XM_002430062.1"/>
</dbReference>
<sequence length="714" mass="79346">MCTKSKSVKYPRINSLLKDYSNVVYNNLLGNCMSNKNLVILENYNIVLRRDYKSMRGKVRIIGGGGSGIEPSEVDYIGKGMLTAAVMGEMYSSPSAEEIFIAIKEVALNSSDGVLLLVKNYVGDKLNFGLALDKAISEEIKIRMLIIGDDAFEPDSKKHGRRALAGSILIYKIAGEMAESDKSLEEIVDECRNIILTDLVTMSVNLPACGKTFCESLGPYIEPDEMVLGMGLYGQHGKKKMKFSNIGNTVSIVLLELLNNSMAKMGAPFKNAVVLINNYGSTSKLIENIIAYELTKELNKKNINILLLYCGKLFSNRNSNGFSVTLLKVESPKTVKYLEAPTTASAWPKPRGLNLDKKDAEYKDLPLVIKAERNYDSSHDGKFENAHPGPKIDEKESLALKQCIEFAAEALISCEDQLNVIDSESGDGDTGTQLKLGATAIKQAIYDKKLDFTWPYKLFSDISQLCSASMGGISGALYHIFFNSLAKSIQNSNEITPELCSRAFKCATKTIKHYGKVDIGDRTFFDVLSPAADSFEAVIANGLDVTSALFKAAVTCEYKSEELKLVIPKSLKNLNVEKPLLYSDAGAHAVTIWLRALSEAFANDIPTKKPGIFLWKFLTEEECYKLLDDVEDDNVHFSSFIEDKMGSAPSLEKILLTETFKYCSHEFDKEPKRTSALIGTVYYTHVYFTSSMWRNPSEVYYYFKESIINQSFEV</sequence>
<evidence type="ECO:0000256" key="8">
    <source>
        <dbReference type="ARBA" id="ARBA00022840"/>
    </source>
</evidence>
<evidence type="ECO:0000256" key="1">
    <source>
        <dbReference type="ARBA" id="ARBA00012107"/>
    </source>
</evidence>
<proteinExistence type="predicted"/>
<dbReference type="EnsemblMetazoa" id="PHUM463170-RA">
    <property type="protein sequence ID" value="PHUM463170-PA"/>
    <property type="gene ID" value="PHUM463170"/>
</dbReference>
<dbReference type="EC" id="4.6.1.15" evidence="3"/>
<evidence type="ECO:0000256" key="15">
    <source>
        <dbReference type="ARBA" id="ARBA00048898"/>
    </source>
</evidence>
<comment type="catalytic activity">
    <reaction evidence="14">
        <text>FAD = riboflavin cyclic-4',5'-phosphate + AMP + H(+)</text>
        <dbReference type="Rhea" id="RHEA:13729"/>
        <dbReference type="ChEBI" id="CHEBI:15378"/>
        <dbReference type="ChEBI" id="CHEBI:57692"/>
        <dbReference type="ChEBI" id="CHEBI:76202"/>
        <dbReference type="ChEBI" id="CHEBI:456215"/>
        <dbReference type="EC" id="4.6.1.15"/>
    </reaction>
</comment>
<reference evidence="19" key="3">
    <citation type="submission" date="2021-02" db="UniProtKB">
        <authorList>
            <consortium name="EnsemblMetazoa"/>
        </authorList>
    </citation>
    <scope>IDENTIFICATION</scope>
    <source>
        <strain evidence="19">USDA</strain>
    </source>
</reference>
<name>E0VVG3_PEDHC</name>
<dbReference type="Pfam" id="PF02734">
    <property type="entry name" value="Dak2"/>
    <property type="match status" value="1"/>
</dbReference>